<gene>
    <name evidence="3" type="ORF">Pla110_25820</name>
</gene>
<dbReference type="SUPFAM" id="SSF111369">
    <property type="entry name" value="HlyD-like secretion proteins"/>
    <property type="match status" value="1"/>
</dbReference>
<reference evidence="3 4" key="1">
    <citation type="submission" date="2019-02" db="EMBL/GenBank/DDBJ databases">
        <title>Deep-cultivation of Planctomycetes and their phenomic and genomic characterization uncovers novel biology.</title>
        <authorList>
            <person name="Wiegand S."/>
            <person name="Jogler M."/>
            <person name="Boedeker C."/>
            <person name="Pinto D."/>
            <person name="Vollmers J."/>
            <person name="Rivas-Marin E."/>
            <person name="Kohn T."/>
            <person name="Peeters S.H."/>
            <person name="Heuer A."/>
            <person name="Rast P."/>
            <person name="Oberbeckmann S."/>
            <person name="Bunk B."/>
            <person name="Jeske O."/>
            <person name="Meyerdierks A."/>
            <person name="Storesund J.E."/>
            <person name="Kallscheuer N."/>
            <person name="Luecker S."/>
            <person name="Lage O.M."/>
            <person name="Pohl T."/>
            <person name="Merkel B.J."/>
            <person name="Hornburger P."/>
            <person name="Mueller R.-W."/>
            <person name="Bruemmer F."/>
            <person name="Labrenz M."/>
            <person name="Spormann A.M."/>
            <person name="Op den Camp H."/>
            <person name="Overmann J."/>
            <person name="Amann R."/>
            <person name="Jetten M.S.M."/>
            <person name="Mascher T."/>
            <person name="Medema M.H."/>
            <person name="Devos D.P."/>
            <person name="Kaster A.-K."/>
            <person name="Ovreas L."/>
            <person name="Rohde M."/>
            <person name="Galperin M.Y."/>
            <person name="Jogler C."/>
        </authorList>
    </citation>
    <scope>NUCLEOTIDE SEQUENCE [LARGE SCALE GENOMIC DNA]</scope>
    <source>
        <strain evidence="3 4">Pla110</strain>
    </source>
</reference>
<dbReference type="GO" id="GO:0060003">
    <property type="term" value="P:copper ion export"/>
    <property type="evidence" value="ECO:0007669"/>
    <property type="project" value="TreeGrafter"/>
</dbReference>
<proteinExistence type="predicted"/>
<sequence precursor="true">MQRKLYLGLALMLSLAIGSLTGFPTVHSQERQPAIELPPNSEITSLEKEYLFSNQDDEIADIAPNSPGYMIAKRCWVENLTQNRAILAFERPGVIDYIEPREGDEIEAGTIVGHLKDDLAQAQHAINVMEATNTVDKRYAEKAFLVAREKHKSAVGVNERIKGTIPDTEIRELKLDSERSELQIEQADHKKTVAELTAAESAVQLETYDLEAPFTGTVIKVYKSQGEAVGQGDPVIEILNIDTVRVNGWITRDRAQKIRRGNKVLVKLLLDNSEEKFPGSDKTLEGKIQFVDMKTVGVRGYVQVYADVFNEDRLLLPGSAVAMKVLE</sequence>
<dbReference type="GO" id="GO:0030313">
    <property type="term" value="C:cell envelope"/>
    <property type="evidence" value="ECO:0007669"/>
    <property type="project" value="TreeGrafter"/>
</dbReference>
<keyword evidence="2" id="KW-0732">Signal</keyword>
<dbReference type="Proteomes" id="UP000317178">
    <property type="component" value="Chromosome"/>
</dbReference>
<dbReference type="PANTHER" id="PTHR30097:SF4">
    <property type="entry name" value="SLR6042 PROTEIN"/>
    <property type="match status" value="1"/>
</dbReference>
<evidence type="ECO:0000313" key="3">
    <source>
        <dbReference type="EMBL" id="QDU80846.1"/>
    </source>
</evidence>
<dbReference type="OrthoDB" id="289718at2"/>
<accession>A0A518CNN5</accession>
<feature type="chain" id="PRO_5021769761" evidence="2">
    <location>
        <begin position="29"/>
        <end position="327"/>
    </location>
</feature>
<organism evidence="3 4">
    <name type="scientific">Polystyrenella longa</name>
    <dbReference type="NCBI Taxonomy" id="2528007"/>
    <lineage>
        <taxon>Bacteria</taxon>
        <taxon>Pseudomonadati</taxon>
        <taxon>Planctomycetota</taxon>
        <taxon>Planctomycetia</taxon>
        <taxon>Planctomycetales</taxon>
        <taxon>Planctomycetaceae</taxon>
        <taxon>Polystyrenella</taxon>
    </lineage>
</organism>
<dbReference type="AlphaFoldDB" id="A0A518CNN5"/>
<feature type="signal peptide" evidence="2">
    <location>
        <begin position="1"/>
        <end position="28"/>
    </location>
</feature>
<name>A0A518CNN5_9PLAN</name>
<dbReference type="Gene3D" id="2.40.50.100">
    <property type="match status" value="1"/>
</dbReference>
<dbReference type="GO" id="GO:0015679">
    <property type="term" value="P:plasma membrane copper ion transport"/>
    <property type="evidence" value="ECO:0007669"/>
    <property type="project" value="TreeGrafter"/>
</dbReference>
<evidence type="ECO:0000313" key="4">
    <source>
        <dbReference type="Proteomes" id="UP000317178"/>
    </source>
</evidence>
<keyword evidence="4" id="KW-1185">Reference proteome</keyword>
<evidence type="ECO:0000256" key="1">
    <source>
        <dbReference type="ARBA" id="ARBA00022448"/>
    </source>
</evidence>
<dbReference type="EMBL" id="CP036281">
    <property type="protein sequence ID" value="QDU80846.1"/>
    <property type="molecule type" value="Genomic_DNA"/>
</dbReference>
<dbReference type="Gene3D" id="2.40.30.170">
    <property type="match status" value="1"/>
</dbReference>
<dbReference type="PANTHER" id="PTHR30097">
    <property type="entry name" value="CATION EFFLUX SYSTEM PROTEIN CUSB"/>
    <property type="match status" value="1"/>
</dbReference>
<keyword evidence="1" id="KW-0813">Transport</keyword>
<dbReference type="Gene3D" id="1.10.287.470">
    <property type="entry name" value="Helix hairpin bin"/>
    <property type="match status" value="1"/>
</dbReference>
<dbReference type="InterPro" id="IPR051909">
    <property type="entry name" value="MFP_Cation_Efflux"/>
</dbReference>
<evidence type="ECO:0000256" key="2">
    <source>
        <dbReference type="SAM" id="SignalP"/>
    </source>
</evidence>
<protein>
    <submittedName>
        <fullName evidence="3">Putative efflux pump membrane fusion protein</fullName>
    </submittedName>
</protein>
<dbReference type="KEGG" id="plon:Pla110_25820"/>